<dbReference type="Gene3D" id="3.90.550.10">
    <property type="entry name" value="Spore Coat Polysaccharide Biosynthesis Protein SpsA, Chain A"/>
    <property type="match status" value="1"/>
</dbReference>
<protein>
    <submittedName>
        <fullName evidence="1">Glycosyltransferase family 2 protein</fullName>
    </submittedName>
</protein>
<dbReference type="EMBL" id="VWCJ01000033">
    <property type="protein sequence ID" value="KAA4990369.1"/>
    <property type="molecule type" value="Genomic_DNA"/>
</dbReference>
<keyword evidence="1" id="KW-0808">Transferase</keyword>
<dbReference type="InterPro" id="IPR029044">
    <property type="entry name" value="Nucleotide-diphossugar_trans"/>
</dbReference>
<dbReference type="Pfam" id="PF00535">
    <property type="entry name" value="Glycos_transf_2"/>
    <property type="match status" value="1"/>
</dbReference>
<organism evidence="1 2">
    <name type="scientific">Bacteroides fragilis</name>
    <dbReference type="NCBI Taxonomy" id="817"/>
    <lineage>
        <taxon>Bacteria</taxon>
        <taxon>Pseudomonadati</taxon>
        <taxon>Bacteroidota</taxon>
        <taxon>Bacteroidia</taxon>
        <taxon>Bacteroidales</taxon>
        <taxon>Bacteroidaceae</taxon>
        <taxon>Bacteroides</taxon>
    </lineage>
</organism>
<dbReference type="AlphaFoldDB" id="A0A3E5CY91"/>
<dbReference type="RefSeq" id="WP_032533050.1">
    <property type="nucleotide sequence ID" value="NZ_CP119603.1"/>
</dbReference>
<dbReference type="PANTHER" id="PTHR22916">
    <property type="entry name" value="GLYCOSYLTRANSFERASE"/>
    <property type="match status" value="1"/>
</dbReference>
<sequence length="237" mass="27551">MKISVCLASYNGQLFIEQQIKSILAQLSEYDELIVSDDCSTDKTLEIVETLNDKRIKIFSGIRYGSPIRNFENALKHATGDVIFLSDQDDVWLPNKVKIMTSYFHQYDVVVSNCSIVDKELNIIKDSFFLSVNTRKGFFNNLYDNHYLGCCMAFKKKVLDIILPFPKKIAMHDIWIGLCAEAFYKSIFVDDVLLLYRRHGGNASPTSERSSACLLTKLWYRFYFLIQVGYRMLLWRR</sequence>
<accession>A0A3E5CY91</accession>
<dbReference type="CDD" id="cd04196">
    <property type="entry name" value="GT_2_like_d"/>
    <property type="match status" value="1"/>
</dbReference>
<evidence type="ECO:0000313" key="2">
    <source>
        <dbReference type="Proteomes" id="UP000460666"/>
    </source>
</evidence>
<dbReference type="GO" id="GO:0016758">
    <property type="term" value="F:hexosyltransferase activity"/>
    <property type="evidence" value="ECO:0007669"/>
    <property type="project" value="UniProtKB-ARBA"/>
</dbReference>
<comment type="caution">
    <text evidence="1">The sequence shown here is derived from an EMBL/GenBank/DDBJ whole genome shotgun (WGS) entry which is preliminary data.</text>
</comment>
<reference evidence="1 2" key="1">
    <citation type="journal article" date="2019" name="Nat. Med.">
        <title>A library of human gut bacterial isolates paired with longitudinal multiomics data enables mechanistic microbiome research.</title>
        <authorList>
            <person name="Poyet M."/>
            <person name="Groussin M."/>
            <person name="Gibbons S.M."/>
            <person name="Avila-Pacheco J."/>
            <person name="Jiang X."/>
            <person name="Kearney S.M."/>
            <person name="Perrotta A.R."/>
            <person name="Berdy B."/>
            <person name="Zhao S."/>
            <person name="Lieberman T.D."/>
            <person name="Swanson P.K."/>
            <person name="Smith M."/>
            <person name="Roesemann S."/>
            <person name="Alexander J.E."/>
            <person name="Rich S.A."/>
            <person name="Livny J."/>
            <person name="Vlamakis H."/>
            <person name="Clish C."/>
            <person name="Bullock K."/>
            <person name="Deik A."/>
            <person name="Scott J."/>
            <person name="Pierce K.A."/>
            <person name="Xavier R.J."/>
            <person name="Alm E.J."/>
        </authorList>
    </citation>
    <scope>NUCLEOTIDE SEQUENCE [LARGE SCALE GENOMIC DNA]</scope>
    <source>
        <strain evidence="1 2">BIOML-A46</strain>
    </source>
</reference>
<evidence type="ECO:0000313" key="1">
    <source>
        <dbReference type="EMBL" id="KAA4990369.1"/>
    </source>
</evidence>
<gene>
    <name evidence="1" type="ORF">F2Z89_22860</name>
</gene>
<dbReference type="PANTHER" id="PTHR22916:SF3">
    <property type="entry name" value="UDP-GLCNAC:BETAGAL BETA-1,3-N-ACETYLGLUCOSAMINYLTRANSFERASE-LIKE PROTEIN 1"/>
    <property type="match status" value="1"/>
</dbReference>
<dbReference type="SUPFAM" id="SSF53448">
    <property type="entry name" value="Nucleotide-diphospho-sugar transferases"/>
    <property type="match status" value="1"/>
</dbReference>
<dbReference type="Proteomes" id="UP000460666">
    <property type="component" value="Unassembled WGS sequence"/>
</dbReference>
<proteinExistence type="predicted"/>
<name>A0A3E5CY91_BACFG</name>
<dbReference type="InterPro" id="IPR001173">
    <property type="entry name" value="Glyco_trans_2-like"/>
</dbReference>